<evidence type="ECO:0000313" key="3">
    <source>
        <dbReference type="Proteomes" id="UP001373714"/>
    </source>
</evidence>
<proteinExistence type="predicted"/>
<name>A0AAV9U3T7_9PEZI</name>
<protein>
    <submittedName>
        <fullName evidence="2">Uncharacterized protein</fullName>
    </submittedName>
</protein>
<feature type="compositionally biased region" description="Polar residues" evidence="1">
    <location>
        <begin position="16"/>
        <end position="33"/>
    </location>
</feature>
<feature type="region of interest" description="Disordered" evidence="1">
    <location>
        <begin position="97"/>
        <end position="118"/>
    </location>
</feature>
<organism evidence="2 3">
    <name type="scientific">Orbilia blumenaviensis</name>
    <dbReference type="NCBI Taxonomy" id="1796055"/>
    <lineage>
        <taxon>Eukaryota</taxon>
        <taxon>Fungi</taxon>
        <taxon>Dikarya</taxon>
        <taxon>Ascomycota</taxon>
        <taxon>Pezizomycotina</taxon>
        <taxon>Orbiliomycetes</taxon>
        <taxon>Orbiliales</taxon>
        <taxon>Orbiliaceae</taxon>
        <taxon>Orbilia</taxon>
    </lineage>
</organism>
<feature type="region of interest" description="Disordered" evidence="1">
    <location>
        <begin position="1"/>
        <end position="69"/>
    </location>
</feature>
<dbReference type="EMBL" id="JAVHNS010000015">
    <property type="protein sequence ID" value="KAK6334486.1"/>
    <property type="molecule type" value="Genomic_DNA"/>
</dbReference>
<dbReference type="AlphaFoldDB" id="A0AAV9U3T7"/>
<evidence type="ECO:0000313" key="2">
    <source>
        <dbReference type="EMBL" id="KAK6334486.1"/>
    </source>
</evidence>
<accession>A0AAV9U3T7</accession>
<reference evidence="2 3" key="1">
    <citation type="submission" date="2019-10" db="EMBL/GenBank/DDBJ databases">
        <authorList>
            <person name="Palmer J.M."/>
        </authorList>
    </citation>
    <scope>NUCLEOTIDE SEQUENCE [LARGE SCALE GENOMIC DNA]</scope>
    <source>
        <strain evidence="2 3">TWF730</strain>
    </source>
</reference>
<gene>
    <name evidence="2" type="ORF">TWF730_003701</name>
</gene>
<keyword evidence="3" id="KW-1185">Reference proteome</keyword>
<sequence length="118" mass="12685">MPFNNNPAVEMHGSKDTNTAGQGHTNESVNQAHPRQMHEAKNTDTTDHGHMDESVDQAHGHPTCGVHTNLRRPIYGHRSVCMACGRPVNPAHGICDCGVQNGKPNGKNNRSSGSKGLE</sequence>
<feature type="compositionally biased region" description="Basic and acidic residues" evidence="1">
    <location>
        <begin position="36"/>
        <end position="59"/>
    </location>
</feature>
<feature type="compositionally biased region" description="Polar residues" evidence="1">
    <location>
        <begin position="102"/>
        <end position="118"/>
    </location>
</feature>
<evidence type="ECO:0000256" key="1">
    <source>
        <dbReference type="SAM" id="MobiDB-lite"/>
    </source>
</evidence>
<comment type="caution">
    <text evidence="2">The sequence shown here is derived from an EMBL/GenBank/DDBJ whole genome shotgun (WGS) entry which is preliminary data.</text>
</comment>
<dbReference type="Proteomes" id="UP001373714">
    <property type="component" value="Unassembled WGS sequence"/>
</dbReference>